<feature type="domain" description="Alpha fucosidase A-like C-terminal" evidence="1">
    <location>
        <begin position="2"/>
        <end position="85"/>
    </location>
</feature>
<dbReference type="InterPro" id="IPR049053">
    <property type="entry name" value="AFCA-like_C"/>
</dbReference>
<dbReference type="Pfam" id="PF21307">
    <property type="entry name" value="Glyco_hydro_95_C"/>
    <property type="match status" value="1"/>
</dbReference>
<feature type="non-terminal residue" evidence="2">
    <location>
        <position position="1"/>
    </location>
</feature>
<evidence type="ECO:0000313" key="3">
    <source>
        <dbReference type="Proteomes" id="UP000435985"/>
    </source>
</evidence>
<dbReference type="EMBL" id="VWFO01000390">
    <property type="protein sequence ID" value="KAA4653305.1"/>
    <property type="molecule type" value="Genomic_DNA"/>
</dbReference>
<accession>A0A642C4N8</accession>
<sequence length="114" mass="12673">RIFPAVPDAWQDVAYSGLRTEGAFKVSASRKQGKTEFVHIKSLAGEPCIVMTDISNPVFTGKRDFIIKSVDNGIYQIDLKKGEEIIMYPKGTSPDFSISPISHMSQNYFGKKAK</sequence>
<protein>
    <submittedName>
        <fullName evidence="2">Alpha-L-fucosidase</fullName>
    </submittedName>
</protein>
<dbReference type="InterPro" id="IPR013780">
    <property type="entry name" value="Glyco_hydro_b"/>
</dbReference>
<evidence type="ECO:0000259" key="1">
    <source>
        <dbReference type="Pfam" id="PF21307"/>
    </source>
</evidence>
<proteinExistence type="predicted"/>
<reference evidence="2 3" key="1">
    <citation type="journal article" date="2019" name="Nat. Med.">
        <title>A library of human gut bacterial isolates paired with longitudinal multiomics data enables mechanistic microbiome research.</title>
        <authorList>
            <person name="Poyet M."/>
            <person name="Groussin M."/>
            <person name="Gibbons S.M."/>
            <person name="Avila-Pacheco J."/>
            <person name="Jiang X."/>
            <person name="Kearney S.M."/>
            <person name="Perrotta A.R."/>
            <person name="Berdy B."/>
            <person name="Zhao S."/>
            <person name="Lieberman T.D."/>
            <person name="Swanson P.K."/>
            <person name="Smith M."/>
            <person name="Roesemann S."/>
            <person name="Alexander J.E."/>
            <person name="Rich S.A."/>
            <person name="Livny J."/>
            <person name="Vlamakis H."/>
            <person name="Clish C."/>
            <person name="Bullock K."/>
            <person name="Deik A."/>
            <person name="Scott J."/>
            <person name="Pierce K.A."/>
            <person name="Xavier R.J."/>
            <person name="Alm E.J."/>
        </authorList>
    </citation>
    <scope>NUCLEOTIDE SEQUENCE [LARGE SCALE GENOMIC DNA]</scope>
    <source>
        <strain evidence="2 3">BIOML-A14</strain>
    </source>
</reference>
<name>A0A642C4N8_BACOV</name>
<evidence type="ECO:0000313" key="2">
    <source>
        <dbReference type="EMBL" id="KAA4653305.1"/>
    </source>
</evidence>
<gene>
    <name evidence="2" type="ORF">F3B98_30115</name>
</gene>
<dbReference type="AlphaFoldDB" id="A0A642C4N8"/>
<comment type="caution">
    <text evidence="2">The sequence shown here is derived from an EMBL/GenBank/DDBJ whole genome shotgun (WGS) entry which is preliminary data.</text>
</comment>
<dbReference type="Gene3D" id="2.60.40.1180">
    <property type="entry name" value="Golgi alpha-mannosidase II"/>
    <property type="match status" value="1"/>
</dbReference>
<organism evidence="2 3">
    <name type="scientific">Bacteroides ovatus</name>
    <dbReference type="NCBI Taxonomy" id="28116"/>
    <lineage>
        <taxon>Bacteria</taxon>
        <taxon>Pseudomonadati</taxon>
        <taxon>Bacteroidota</taxon>
        <taxon>Bacteroidia</taxon>
        <taxon>Bacteroidales</taxon>
        <taxon>Bacteroidaceae</taxon>
        <taxon>Bacteroides</taxon>
    </lineage>
</organism>
<dbReference type="Proteomes" id="UP000435985">
    <property type="component" value="Unassembled WGS sequence"/>
</dbReference>